<dbReference type="Gene3D" id="2.160.20.10">
    <property type="entry name" value="Single-stranded right-handed beta-helix, Pectin lyase-like"/>
    <property type="match status" value="2"/>
</dbReference>
<name>A0A6G4WP02_9ACTN</name>
<gene>
    <name evidence="4" type="ORF">G5C65_00255</name>
</gene>
<reference evidence="4 5" key="1">
    <citation type="submission" date="2020-02" db="EMBL/GenBank/DDBJ databases">
        <title>Whole-genome analyses of novel actinobacteria.</title>
        <authorList>
            <person name="Sahin N."/>
            <person name="Tatar D."/>
        </authorList>
    </citation>
    <scope>NUCLEOTIDE SEQUENCE [LARGE SCALE GENOMIC DNA]</scope>
    <source>
        <strain evidence="4 5">SB3404</strain>
    </source>
</reference>
<organism evidence="4 5">
    <name type="scientific">Streptomyces boncukensis</name>
    <dbReference type="NCBI Taxonomy" id="2711219"/>
    <lineage>
        <taxon>Bacteria</taxon>
        <taxon>Bacillati</taxon>
        <taxon>Actinomycetota</taxon>
        <taxon>Actinomycetes</taxon>
        <taxon>Kitasatosporales</taxon>
        <taxon>Streptomycetaceae</taxon>
        <taxon>Streptomyces</taxon>
    </lineage>
</organism>
<dbReference type="SUPFAM" id="SSF51126">
    <property type="entry name" value="Pectin lyase-like"/>
    <property type="match status" value="2"/>
</dbReference>
<evidence type="ECO:0000313" key="5">
    <source>
        <dbReference type="Proteomes" id="UP000477722"/>
    </source>
</evidence>
<dbReference type="EMBL" id="JAAKZZ010000001">
    <property type="protein sequence ID" value="NGO66818.1"/>
    <property type="molecule type" value="Genomic_DNA"/>
</dbReference>
<dbReference type="RefSeq" id="WP_165296493.1">
    <property type="nucleotide sequence ID" value="NZ_JAAKZZ010000001.1"/>
</dbReference>
<comment type="caution">
    <text evidence="4">The sequence shown here is derived from an EMBL/GenBank/DDBJ whole genome shotgun (WGS) entry which is preliminary data.</text>
</comment>
<dbReference type="InterPro" id="IPR006626">
    <property type="entry name" value="PbH1"/>
</dbReference>
<feature type="domain" description="Right handed beta helix" evidence="3">
    <location>
        <begin position="337"/>
        <end position="459"/>
    </location>
</feature>
<dbReference type="Proteomes" id="UP000477722">
    <property type="component" value="Unassembled WGS sequence"/>
</dbReference>
<feature type="domain" description="Rhamnogalacturonase A/B/Epimerase-like pectate lyase" evidence="2">
    <location>
        <begin position="10"/>
        <end position="64"/>
    </location>
</feature>
<evidence type="ECO:0000259" key="3">
    <source>
        <dbReference type="Pfam" id="PF13229"/>
    </source>
</evidence>
<feature type="region of interest" description="Disordered" evidence="1">
    <location>
        <begin position="210"/>
        <end position="231"/>
    </location>
</feature>
<evidence type="ECO:0000259" key="2">
    <source>
        <dbReference type="Pfam" id="PF12708"/>
    </source>
</evidence>
<dbReference type="Pfam" id="PF12708">
    <property type="entry name" value="Pect-lyase_RHGA_epim"/>
    <property type="match status" value="1"/>
</dbReference>
<accession>A0A6G4WP02</accession>
<evidence type="ECO:0008006" key="6">
    <source>
        <dbReference type="Google" id="ProtNLM"/>
    </source>
</evidence>
<dbReference type="AlphaFoldDB" id="A0A6G4WP02"/>
<dbReference type="InterPro" id="IPR039448">
    <property type="entry name" value="Beta_helix"/>
</dbReference>
<dbReference type="InterPro" id="IPR011050">
    <property type="entry name" value="Pectin_lyase_fold/virulence"/>
</dbReference>
<evidence type="ECO:0000256" key="1">
    <source>
        <dbReference type="SAM" id="MobiDB-lite"/>
    </source>
</evidence>
<dbReference type="SMART" id="SM00710">
    <property type="entry name" value="PbH1"/>
    <property type="match status" value="7"/>
</dbReference>
<evidence type="ECO:0000313" key="4">
    <source>
        <dbReference type="EMBL" id="NGO66818.1"/>
    </source>
</evidence>
<dbReference type="Pfam" id="PF13229">
    <property type="entry name" value="Beta_helix"/>
    <property type="match status" value="1"/>
</dbReference>
<dbReference type="InterPro" id="IPR024535">
    <property type="entry name" value="RHGA/B-epi-like_pectate_lyase"/>
</dbReference>
<proteinExistence type="predicted"/>
<dbReference type="InterPro" id="IPR012334">
    <property type="entry name" value="Pectin_lyas_fold"/>
</dbReference>
<keyword evidence="5" id="KW-1185">Reference proteome</keyword>
<protein>
    <recommendedName>
        <fullName evidence="6">Pectate lyase superfamily protein domain-containing protein</fullName>
    </recommendedName>
</protein>
<sequence>MSNGGTWTPQDFGAVGNGVADDAPALQLALNSALDAGGGTIYVPAGIYRLATLPVRIYRRTRLVLSPGATMRRGATGTMLLNGDADQSFPAYSGHGDIVIEGGTWDARGTQFAEPGMCISIGHAENVLIRDLTIKDVGGYHGIEINSTRHAVIRNVRGLGYVDTGGREFSEFIQPDLAKGSSYFGGFGPYDDTPVIDLLVEGCVTGPSDTPGTTAWPRGIGSHSASPSRPHRDIRIRDCEFRGCSQFAIGAYTWESLVISGMQFRDCGGGIRFRTLDSSITSHRTPAGGSGPTITGSQPLAGLVIDDVTMTGGGGYGAAVELVGEETGYVQDVSVGHVTARDVDQQAVRMEYVEDYVVTEVVAHTTGFTSISTLGTRRGRFADCHVNGSGGAGITVDSRSTPATDATDVQIVDCTVTGTAANGVHIWDGADLLVDACELYAITGYGVQVSTYTERVLVRDTRTNATTSTPINFTGTVTGAVRRGNSADAPGAITTGTAANTTTETAVASLLIPANDALPGTGYRFSVHGQASTTGTPTLTIRVRLGGATGTVLAAFSAVTTASGIAGRGWSVSGVLHAVVPGSTGTWTANGQLVHRLASTTGQALQEVTDGTVTRDSTADQALVVTAQWSAASASNTAQVLAASLNRV</sequence>